<reference evidence="1 2" key="1">
    <citation type="journal article" date="2006" name="Nature">
        <title>Global trends of whole-genome duplications revealed by the ciliate Paramecium tetraurelia.</title>
        <authorList>
            <consortium name="Genoscope"/>
            <person name="Aury J.-M."/>
            <person name="Jaillon O."/>
            <person name="Duret L."/>
            <person name="Noel B."/>
            <person name="Jubin C."/>
            <person name="Porcel B.M."/>
            <person name="Segurens B."/>
            <person name="Daubin V."/>
            <person name="Anthouard V."/>
            <person name="Aiach N."/>
            <person name="Arnaiz O."/>
            <person name="Billaut A."/>
            <person name="Beisson J."/>
            <person name="Blanc I."/>
            <person name="Bouhouche K."/>
            <person name="Camara F."/>
            <person name="Duharcourt S."/>
            <person name="Guigo R."/>
            <person name="Gogendeau D."/>
            <person name="Katinka M."/>
            <person name="Keller A.-M."/>
            <person name="Kissmehl R."/>
            <person name="Klotz C."/>
            <person name="Koll F."/>
            <person name="Le Moue A."/>
            <person name="Lepere C."/>
            <person name="Malinsky S."/>
            <person name="Nowacki M."/>
            <person name="Nowak J.K."/>
            <person name="Plattner H."/>
            <person name="Poulain J."/>
            <person name="Ruiz F."/>
            <person name="Serrano V."/>
            <person name="Zagulski M."/>
            <person name="Dessen P."/>
            <person name="Betermier M."/>
            <person name="Weissenbach J."/>
            <person name="Scarpelli C."/>
            <person name="Schachter V."/>
            <person name="Sperling L."/>
            <person name="Meyer E."/>
            <person name="Cohen J."/>
            <person name="Wincker P."/>
        </authorList>
    </citation>
    <scope>NUCLEOTIDE SEQUENCE [LARGE SCALE GENOMIC DNA]</scope>
    <source>
        <strain evidence="1 2">Stock d4-2</strain>
    </source>
</reference>
<sequence>MKQFTRDLPTTHHTANSYNQSSFALTELATHGVNQKALTKIAQLLSEIRQQLVSEKATKTDVEDRQAAHWAEFSVHLSNEHTRLVERKAQLEVQIQEQKDTIEDAQSWIEFHTLELENSEERLAGQQAWYAVQSDIYETQTAERAAQNEIVDRLQEHISEKLSTTAQFISKRN</sequence>
<keyword evidence="2" id="KW-1185">Reference proteome</keyword>
<protein>
    <submittedName>
        <fullName evidence="1">Uncharacterized protein</fullName>
    </submittedName>
</protein>
<name>A0CFT9_PARTE</name>
<dbReference type="RefSeq" id="XP_001437053.1">
    <property type="nucleotide sequence ID" value="XM_001437016.2"/>
</dbReference>
<dbReference type="HOGENOM" id="CLU_1550505_0_0_1"/>
<organism evidence="1 2">
    <name type="scientific">Paramecium tetraurelia</name>
    <dbReference type="NCBI Taxonomy" id="5888"/>
    <lineage>
        <taxon>Eukaryota</taxon>
        <taxon>Sar</taxon>
        <taxon>Alveolata</taxon>
        <taxon>Ciliophora</taxon>
        <taxon>Intramacronucleata</taxon>
        <taxon>Oligohymenophorea</taxon>
        <taxon>Peniculida</taxon>
        <taxon>Parameciidae</taxon>
        <taxon>Paramecium</taxon>
    </lineage>
</organism>
<dbReference type="AlphaFoldDB" id="A0CFT9"/>
<evidence type="ECO:0000313" key="2">
    <source>
        <dbReference type="Proteomes" id="UP000000600"/>
    </source>
</evidence>
<dbReference type="InParanoid" id="A0CFT9"/>
<evidence type="ECO:0000313" key="1">
    <source>
        <dbReference type="EMBL" id="CAK69656.1"/>
    </source>
</evidence>
<dbReference type="KEGG" id="ptm:GSPATT00038098001"/>
<dbReference type="EMBL" id="CT868071">
    <property type="protein sequence ID" value="CAK69656.1"/>
    <property type="molecule type" value="Genomic_DNA"/>
</dbReference>
<gene>
    <name evidence="1" type="ORF">GSPATT00038098001</name>
</gene>
<dbReference type="GeneID" id="5022838"/>
<dbReference type="Proteomes" id="UP000000600">
    <property type="component" value="Unassembled WGS sequence"/>
</dbReference>
<proteinExistence type="predicted"/>
<accession>A0CFT9</accession>